<dbReference type="Proteomes" id="UP000032180">
    <property type="component" value="Chromosome 1"/>
</dbReference>
<reference evidence="6" key="2">
    <citation type="submission" date="2013-12" db="EMBL/GenBank/DDBJ databases">
        <authorList>
            <person name="Yu Y."/>
            <person name="Lee S."/>
            <person name="de Baynast K."/>
            <person name="Wissotski M."/>
            <person name="Liu L."/>
            <person name="Talag J."/>
            <person name="Goicoechea J."/>
            <person name="Angelova A."/>
            <person name="Jetty R."/>
            <person name="Kudrna D."/>
            <person name="Golser W."/>
            <person name="Rivera L."/>
            <person name="Zhang J."/>
            <person name="Wing R."/>
        </authorList>
    </citation>
    <scope>NUCLEOTIDE SEQUENCE</scope>
</reference>
<dbReference type="GO" id="GO:0005524">
    <property type="term" value="F:ATP binding"/>
    <property type="evidence" value="ECO:0007669"/>
    <property type="project" value="InterPro"/>
</dbReference>
<evidence type="ECO:0000313" key="6">
    <source>
        <dbReference type="Proteomes" id="UP000032180"/>
    </source>
</evidence>
<reference evidence="5 6" key="1">
    <citation type="submission" date="2012-08" db="EMBL/GenBank/DDBJ databases">
        <title>Oryza genome evolution.</title>
        <authorList>
            <person name="Wing R.A."/>
        </authorList>
    </citation>
    <scope>NUCLEOTIDE SEQUENCE</scope>
</reference>
<keyword evidence="2" id="KW-1133">Transmembrane helix</keyword>
<evidence type="ECO:0000256" key="4">
    <source>
        <dbReference type="SAM" id="MobiDB-lite"/>
    </source>
</evidence>
<feature type="compositionally biased region" description="Low complexity" evidence="4">
    <location>
        <begin position="1"/>
        <end position="11"/>
    </location>
</feature>
<keyword evidence="1" id="KW-0812">Transmembrane</keyword>
<proteinExistence type="predicted"/>
<name>A0A0D9V0N7_9ORYZ</name>
<reference evidence="5" key="3">
    <citation type="submission" date="2015-04" db="UniProtKB">
        <authorList>
            <consortium name="EnsemblPlants"/>
        </authorList>
    </citation>
    <scope>IDENTIFICATION</scope>
</reference>
<keyword evidence="3" id="KW-0472">Membrane</keyword>
<evidence type="ECO:0000313" key="5">
    <source>
        <dbReference type="EnsemblPlants" id="LPERR01G13300.2"/>
    </source>
</evidence>
<accession>A0A0D9V0N7</accession>
<dbReference type="GO" id="GO:0016020">
    <property type="term" value="C:membrane"/>
    <property type="evidence" value="ECO:0007669"/>
    <property type="project" value="InterPro"/>
</dbReference>
<dbReference type="Gramene" id="LPERR01G13300.2">
    <property type="protein sequence ID" value="LPERR01G13300.2"/>
    <property type="gene ID" value="LPERR01G13300"/>
</dbReference>
<protein>
    <recommendedName>
        <fullName evidence="7">ABC transmembrane type-1 domain-containing protein</fullName>
    </recommendedName>
</protein>
<evidence type="ECO:0000256" key="2">
    <source>
        <dbReference type="ARBA" id="ARBA00022989"/>
    </source>
</evidence>
<dbReference type="EnsemblPlants" id="LPERR01G13300.2">
    <property type="protein sequence ID" value="LPERR01G13300.2"/>
    <property type="gene ID" value="LPERR01G13300"/>
</dbReference>
<dbReference type="HOGENOM" id="CLU_1715883_0_0_1"/>
<evidence type="ECO:0008006" key="7">
    <source>
        <dbReference type="Google" id="ProtNLM"/>
    </source>
</evidence>
<keyword evidence="6" id="KW-1185">Reference proteome</keyword>
<dbReference type="InterPro" id="IPR036640">
    <property type="entry name" value="ABC1_TM_sf"/>
</dbReference>
<feature type="region of interest" description="Disordered" evidence="4">
    <location>
        <begin position="1"/>
        <end position="41"/>
    </location>
</feature>
<feature type="compositionally biased region" description="Basic and acidic residues" evidence="4">
    <location>
        <begin position="12"/>
        <end position="21"/>
    </location>
</feature>
<evidence type="ECO:0000256" key="1">
    <source>
        <dbReference type="ARBA" id="ARBA00022692"/>
    </source>
</evidence>
<dbReference type="AlphaFoldDB" id="A0A0D9V0N7"/>
<organism evidence="5 6">
    <name type="scientific">Leersia perrieri</name>
    <dbReference type="NCBI Taxonomy" id="77586"/>
    <lineage>
        <taxon>Eukaryota</taxon>
        <taxon>Viridiplantae</taxon>
        <taxon>Streptophyta</taxon>
        <taxon>Embryophyta</taxon>
        <taxon>Tracheophyta</taxon>
        <taxon>Spermatophyta</taxon>
        <taxon>Magnoliopsida</taxon>
        <taxon>Liliopsida</taxon>
        <taxon>Poales</taxon>
        <taxon>Poaceae</taxon>
        <taxon>BOP clade</taxon>
        <taxon>Oryzoideae</taxon>
        <taxon>Oryzeae</taxon>
        <taxon>Oryzinae</taxon>
        <taxon>Leersia</taxon>
    </lineage>
</organism>
<sequence length="153" mass="16488">MVPERASSAARDANDAEEARDSPAGGFAAEIGDEGIPPNRMKPNLEEIRRCAVAATGRVSVWRMLGFADRLDAALMAVGAVAAVANGMAKPLITFVVGDVIHVFGSASSRDVVADITKYFSHVFLWFSVSFRTAETTVPMAYASPFFQNIQRY</sequence>
<dbReference type="Gene3D" id="1.20.1560.10">
    <property type="entry name" value="ABC transporter type 1, transmembrane domain"/>
    <property type="match status" value="1"/>
</dbReference>
<evidence type="ECO:0000256" key="3">
    <source>
        <dbReference type="ARBA" id="ARBA00023136"/>
    </source>
</evidence>